<proteinExistence type="predicted"/>
<name>A0A645FAH9_9ZZZZ</name>
<reference evidence="1" key="1">
    <citation type="submission" date="2019-08" db="EMBL/GenBank/DDBJ databases">
        <authorList>
            <person name="Kucharzyk K."/>
            <person name="Murdoch R.W."/>
            <person name="Higgins S."/>
            <person name="Loffler F."/>
        </authorList>
    </citation>
    <scope>NUCLEOTIDE SEQUENCE</scope>
</reference>
<organism evidence="1">
    <name type="scientific">bioreactor metagenome</name>
    <dbReference type="NCBI Taxonomy" id="1076179"/>
    <lineage>
        <taxon>unclassified sequences</taxon>
        <taxon>metagenomes</taxon>
        <taxon>ecological metagenomes</taxon>
    </lineage>
</organism>
<comment type="caution">
    <text evidence="1">The sequence shown here is derived from an EMBL/GenBank/DDBJ whole genome shotgun (WGS) entry which is preliminary data.</text>
</comment>
<dbReference type="EMBL" id="VSSQ01055583">
    <property type="protein sequence ID" value="MPN09473.1"/>
    <property type="molecule type" value="Genomic_DNA"/>
</dbReference>
<sequence>MLFSKAAHNTTALKIEPTVTAVSALLTNGESALFNEAETSLQSYPGALALAFISPV</sequence>
<gene>
    <name evidence="1" type="ORF">SDC9_156763</name>
</gene>
<dbReference type="AlphaFoldDB" id="A0A645FAH9"/>
<accession>A0A645FAH9</accession>
<protein>
    <submittedName>
        <fullName evidence="1">Uncharacterized protein</fullName>
    </submittedName>
</protein>
<evidence type="ECO:0000313" key="1">
    <source>
        <dbReference type="EMBL" id="MPN09473.1"/>
    </source>
</evidence>